<accession>A0ABT6Y7K0</accession>
<evidence type="ECO:0000259" key="1">
    <source>
        <dbReference type="SMART" id="SM01235"/>
    </source>
</evidence>
<dbReference type="EMBL" id="JASHIF010000007">
    <property type="protein sequence ID" value="MDI9859226.1"/>
    <property type="molecule type" value="Genomic_DNA"/>
</dbReference>
<sequence>MNKQRILMGIAVLAVAIQFIRPTKNQSEGVSANDITKHYDVPADVQKALKVSCYDCHSNNTTYPWYSNIQPVGWWLNHHVEEGKDELNFSEFASYPKKKAAHKLEEVAEAVTDHWMPLDSYTWIHKDAILSDQDSKAIATWAKALQDSLAK</sequence>
<organism evidence="2 3">
    <name type="scientific">Flectobacillus roseus</name>
    <dbReference type="NCBI Taxonomy" id="502259"/>
    <lineage>
        <taxon>Bacteria</taxon>
        <taxon>Pseudomonadati</taxon>
        <taxon>Bacteroidota</taxon>
        <taxon>Cytophagia</taxon>
        <taxon>Cytophagales</taxon>
        <taxon>Flectobacillaceae</taxon>
        <taxon>Flectobacillus</taxon>
    </lineage>
</organism>
<proteinExistence type="predicted"/>
<name>A0ABT6Y7K0_9BACT</name>
<comment type="caution">
    <text evidence="2">The sequence shown here is derived from an EMBL/GenBank/DDBJ whole genome shotgun (WGS) entry which is preliminary data.</text>
</comment>
<gene>
    <name evidence="2" type="ORF">QM524_08405</name>
</gene>
<evidence type="ECO:0000313" key="2">
    <source>
        <dbReference type="EMBL" id="MDI9859226.1"/>
    </source>
</evidence>
<protein>
    <submittedName>
        <fullName evidence="2">Heme-binding domain-containing protein</fullName>
    </submittedName>
</protein>
<feature type="domain" description="Haem-binding" evidence="1">
    <location>
        <begin position="11"/>
        <end position="146"/>
    </location>
</feature>
<reference evidence="2 3" key="1">
    <citation type="submission" date="2023-05" db="EMBL/GenBank/DDBJ databases">
        <title>Novel species of genus Flectobacillus isolated from stream in China.</title>
        <authorList>
            <person name="Lu H."/>
        </authorList>
    </citation>
    <scope>NUCLEOTIDE SEQUENCE [LARGE SCALE GENOMIC DNA]</scope>
    <source>
        <strain evidence="2 3">KCTC 42575</strain>
    </source>
</reference>
<keyword evidence="3" id="KW-1185">Reference proteome</keyword>
<dbReference type="InterPro" id="IPR025992">
    <property type="entry name" value="Haem-bd"/>
</dbReference>
<dbReference type="Pfam" id="PF14376">
    <property type="entry name" value="Haem_bd"/>
    <property type="match status" value="1"/>
</dbReference>
<dbReference type="SMART" id="SM01235">
    <property type="entry name" value="Haem_bd"/>
    <property type="match status" value="1"/>
</dbReference>
<dbReference type="RefSeq" id="WP_095167432.1">
    <property type="nucleotide sequence ID" value="NZ_JASHIF010000007.1"/>
</dbReference>
<dbReference type="Proteomes" id="UP001236507">
    <property type="component" value="Unassembled WGS sequence"/>
</dbReference>
<evidence type="ECO:0000313" key="3">
    <source>
        <dbReference type="Proteomes" id="UP001236507"/>
    </source>
</evidence>